<name>A0AA38S0P2_9PEZI</name>
<dbReference type="EMBL" id="JANBVO010000005">
    <property type="protein sequence ID" value="KAJ9151778.1"/>
    <property type="molecule type" value="Genomic_DNA"/>
</dbReference>
<dbReference type="AlphaFoldDB" id="A0AA38S0P2"/>
<evidence type="ECO:0000256" key="2">
    <source>
        <dbReference type="ARBA" id="ARBA00022692"/>
    </source>
</evidence>
<organism evidence="7 8">
    <name type="scientific">Pleurostoma richardsiae</name>
    <dbReference type="NCBI Taxonomy" id="41990"/>
    <lineage>
        <taxon>Eukaryota</taxon>
        <taxon>Fungi</taxon>
        <taxon>Dikarya</taxon>
        <taxon>Ascomycota</taxon>
        <taxon>Pezizomycotina</taxon>
        <taxon>Sordariomycetes</taxon>
        <taxon>Sordariomycetidae</taxon>
        <taxon>Calosphaeriales</taxon>
        <taxon>Pleurostomataceae</taxon>
        <taxon>Pleurostoma</taxon>
    </lineage>
</organism>
<feature type="region of interest" description="Disordered" evidence="5">
    <location>
        <begin position="92"/>
        <end position="113"/>
    </location>
</feature>
<evidence type="ECO:0000313" key="7">
    <source>
        <dbReference type="EMBL" id="KAJ9151778.1"/>
    </source>
</evidence>
<accession>A0AA38S0P2</accession>
<keyword evidence="2 6" id="KW-0812">Transmembrane</keyword>
<evidence type="ECO:0000256" key="4">
    <source>
        <dbReference type="ARBA" id="ARBA00023136"/>
    </source>
</evidence>
<evidence type="ECO:0000256" key="1">
    <source>
        <dbReference type="ARBA" id="ARBA00004167"/>
    </source>
</evidence>
<dbReference type="Proteomes" id="UP001174694">
    <property type="component" value="Unassembled WGS sequence"/>
</dbReference>
<comment type="caution">
    <text evidence="7">The sequence shown here is derived from an EMBL/GenBank/DDBJ whole genome shotgun (WGS) entry which is preliminary data.</text>
</comment>
<keyword evidence="3 6" id="KW-1133">Transmembrane helix</keyword>
<evidence type="ECO:0000256" key="5">
    <source>
        <dbReference type="SAM" id="MobiDB-lite"/>
    </source>
</evidence>
<dbReference type="InterPro" id="IPR051694">
    <property type="entry name" value="Immunoregulatory_rcpt-like"/>
</dbReference>
<dbReference type="PANTHER" id="PTHR15549">
    <property type="entry name" value="PAIRED IMMUNOGLOBULIN-LIKE TYPE 2 RECEPTOR"/>
    <property type="match status" value="1"/>
</dbReference>
<evidence type="ECO:0000256" key="3">
    <source>
        <dbReference type="ARBA" id="ARBA00022989"/>
    </source>
</evidence>
<sequence length="175" mass="18478">MAFSSLETTLITATGSPSTPLSRSGLQPTMTTTILPELTPTERASTAQQDNTSSGSVSIAAAVGIGLGILVATLLVAGSALALMFCLRRRRQRSERTRLPPTPPPKDEWAGPHGFYELPSETVSQKVYEMCGAGSPGSEVPLRFAQPLTPYSSPPAEFGFLRSELDTRGTPAELG</sequence>
<reference evidence="7" key="1">
    <citation type="submission" date="2022-07" db="EMBL/GenBank/DDBJ databases">
        <title>Fungi with potential for degradation of polypropylene.</title>
        <authorList>
            <person name="Gostincar C."/>
        </authorList>
    </citation>
    <scope>NUCLEOTIDE SEQUENCE</scope>
    <source>
        <strain evidence="7">EXF-13308</strain>
    </source>
</reference>
<gene>
    <name evidence="7" type="ORF">NKR23_g2696</name>
</gene>
<protein>
    <submittedName>
        <fullName evidence="7">Uncharacterized protein</fullName>
    </submittedName>
</protein>
<feature type="transmembrane region" description="Helical" evidence="6">
    <location>
        <begin position="59"/>
        <end position="87"/>
    </location>
</feature>
<dbReference type="GO" id="GO:0071944">
    <property type="term" value="C:cell periphery"/>
    <property type="evidence" value="ECO:0007669"/>
    <property type="project" value="UniProtKB-ARBA"/>
</dbReference>
<keyword evidence="8" id="KW-1185">Reference proteome</keyword>
<proteinExistence type="predicted"/>
<dbReference type="GO" id="GO:0016020">
    <property type="term" value="C:membrane"/>
    <property type="evidence" value="ECO:0007669"/>
    <property type="project" value="UniProtKB-SubCell"/>
</dbReference>
<keyword evidence="4 6" id="KW-0472">Membrane</keyword>
<comment type="subcellular location">
    <subcellularLocation>
        <location evidence="1">Membrane</location>
        <topology evidence="1">Single-pass membrane protein</topology>
    </subcellularLocation>
</comment>
<evidence type="ECO:0000313" key="8">
    <source>
        <dbReference type="Proteomes" id="UP001174694"/>
    </source>
</evidence>
<dbReference type="PANTHER" id="PTHR15549:SF30">
    <property type="entry name" value="MID2 DOMAIN-CONTAINING PROTEIN"/>
    <property type="match status" value="1"/>
</dbReference>
<evidence type="ECO:0000256" key="6">
    <source>
        <dbReference type="SAM" id="Phobius"/>
    </source>
</evidence>